<evidence type="ECO:0000313" key="2">
    <source>
        <dbReference type="EMBL" id="KPL57552.1"/>
    </source>
</evidence>
<sequence>MCRDRAWRQAAPAPGRQRQSQHQSHGARGVQQCQPQGQPEPDIGHPQRELQSVGQGQGPKPWTHRRLMPVADQQRQDGGSQRQRAQAVPHLDGTARLGMQLAMQVVGADALGQMKALAPVQARPPLTVAGGEPLAGDAGVVAGDPATQSQLPHQQHGSQPPEWCQCAARRSHAT</sequence>
<protein>
    <submittedName>
        <fullName evidence="2">Uncharacterized protein</fullName>
    </submittedName>
</protein>
<organism evidence="2 3">
    <name type="scientific">Rossellomorea vietnamensis</name>
    <dbReference type="NCBI Taxonomy" id="218284"/>
    <lineage>
        <taxon>Bacteria</taxon>
        <taxon>Bacillati</taxon>
        <taxon>Bacillota</taxon>
        <taxon>Bacilli</taxon>
        <taxon>Bacillales</taxon>
        <taxon>Bacillaceae</taxon>
        <taxon>Rossellomorea</taxon>
    </lineage>
</organism>
<comment type="caution">
    <text evidence="2">The sequence shown here is derived from an EMBL/GenBank/DDBJ whole genome shotgun (WGS) entry which is preliminary data.</text>
</comment>
<feature type="region of interest" description="Disordered" evidence="1">
    <location>
        <begin position="128"/>
        <end position="174"/>
    </location>
</feature>
<dbReference type="AlphaFoldDB" id="A0A0P6VXN7"/>
<dbReference type="Proteomes" id="UP000050398">
    <property type="component" value="Unassembled WGS sequence"/>
</dbReference>
<reference evidence="2 3" key="1">
    <citation type="submission" date="2015-08" db="EMBL/GenBank/DDBJ databases">
        <title>Draft Genome Sequence of Bacillus vietnamensis UCD-SED5.</title>
        <authorList>
            <person name="Lee R.D."/>
            <person name="Jospin G."/>
            <person name="Lang J.M."/>
            <person name="Coil D.A."/>
            <person name="Eisen J.A."/>
        </authorList>
    </citation>
    <scope>NUCLEOTIDE SEQUENCE [LARGE SCALE GENOMIC DNA]</scope>
    <source>
        <strain evidence="2 3">UCD-SED5</strain>
    </source>
</reference>
<evidence type="ECO:0000256" key="1">
    <source>
        <dbReference type="SAM" id="MobiDB-lite"/>
    </source>
</evidence>
<feature type="compositionally biased region" description="Low complexity" evidence="1">
    <location>
        <begin position="135"/>
        <end position="144"/>
    </location>
</feature>
<feature type="compositionally biased region" description="Low complexity" evidence="1">
    <location>
        <begin position="71"/>
        <end position="87"/>
    </location>
</feature>
<evidence type="ECO:0000313" key="3">
    <source>
        <dbReference type="Proteomes" id="UP000050398"/>
    </source>
</evidence>
<name>A0A0P6VXN7_9BACI</name>
<dbReference type="EMBL" id="LIXZ01000093">
    <property type="protein sequence ID" value="KPL57552.1"/>
    <property type="molecule type" value="Genomic_DNA"/>
</dbReference>
<proteinExistence type="predicted"/>
<feature type="region of interest" description="Disordered" evidence="1">
    <location>
        <begin position="1"/>
        <end position="88"/>
    </location>
</feature>
<feature type="non-terminal residue" evidence="2">
    <location>
        <position position="174"/>
    </location>
</feature>
<accession>A0A0P6VXN7</accession>
<gene>
    <name evidence="2" type="ORF">AM506_21900</name>
</gene>
<feature type="compositionally biased region" description="Polar residues" evidence="1">
    <location>
        <begin position="146"/>
        <end position="158"/>
    </location>
</feature>